<evidence type="ECO:0000313" key="1">
    <source>
        <dbReference type="EMBL" id="MEA5366449.1"/>
    </source>
</evidence>
<dbReference type="Proteomes" id="UP001304298">
    <property type="component" value="Unassembled WGS sequence"/>
</dbReference>
<name>A0ABU5RL45_9PSEU</name>
<evidence type="ECO:0000313" key="2">
    <source>
        <dbReference type="Proteomes" id="UP001304298"/>
    </source>
</evidence>
<dbReference type="RefSeq" id="WP_323335683.1">
    <property type="nucleotide sequence ID" value="NZ_JAYFSI010000015.1"/>
</dbReference>
<sequence>MAVPLVVLLVWIYREQESNRRRRKFLRRYPQRSVTSIRKRVECELSIEDTHVIPKLPQAVAI</sequence>
<protein>
    <submittedName>
        <fullName evidence="1">Uncharacterized protein</fullName>
    </submittedName>
</protein>
<organism evidence="1 2">
    <name type="scientific">Amycolatopsis heterodermiae</name>
    <dbReference type="NCBI Taxonomy" id="3110235"/>
    <lineage>
        <taxon>Bacteria</taxon>
        <taxon>Bacillati</taxon>
        <taxon>Actinomycetota</taxon>
        <taxon>Actinomycetes</taxon>
        <taxon>Pseudonocardiales</taxon>
        <taxon>Pseudonocardiaceae</taxon>
        <taxon>Amycolatopsis</taxon>
    </lineage>
</organism>
<gene>
    <name evidence="1" type="ORF">VA596_43445</name>
</gene>
<accession>A0ABU5RL45</accession>
<proteinExistence type="predicted"/>
<keyword evidence="2" id="KW-1185">Reference proteome</keyword>
<reference evidence="1 2" key="1">
    <citation type="submission" date="2023-12" db="EMBL/GenBank/DDBJ databases">
        <title>Amycolatopsis sp. V23-08.</title>
        <authorList>
            <person name="Somphong A."/>
        </authorList>
    </citation>
    <scope>NUCLEOTIDE SEQUENCE [LARGE SCALE GENOMIC DNA]</scope>
    <source>
        <strain evidence="1 2">V23-08</strain>
    </source>
</reference>
<dbReference type="EMBL" id="JAYFSI010000015">
    <property type="protein sequence ID" value="MEA5366449.1"/>
    <property type="molecule type" value="Genomic_DNA"/>
</dbReference>
<comment type="caution">
    <text evidence="1">The sequence shown here is derived from an EMBL/GenBank/DDBJ whole genome shotgun (WGS) entry which is preliminary data.</text>
</comment>